<protein>
    <recommendedName>
        <fullName evidence="2">FCP1 homology domain-containing protein</fullName>
    </recommendedName>
</protein>
<organism evidence="3 4">
    <name type="scientific">Stentor coeruleus</name>
    <dbReference type="NCBI Taxonomy" id="5963"/>
    <lineage>
        <taxon>Eukaryota</taxon>
        <taxon>Sar</taxon>
        <taxon>Alveolata</taxon>
        <taxon>Ciliophora</taxon>
        <taxon>Postciliodesmatophora</taxon>
        <taxon>Heterotrichea</taxon>
        <taxon>Heterotrichida</taxon>
        <taxon>Stentoridae</taxon>
        <taxon>Stentor</taxon>
    </lineage>
</organism>
<dbReference type="Pfam" id="PF03031">
    <property type="entry name" value="NIF"/>
    <property type="match status" value="1"/>
</dbReference>
<reference evidence="3 4" key="1">
    <citation type="submission" date="2016-11" db="EMBL/GenBank/DDBJ databases">
        <title>The macronuclear genome of Stentor coeruleus: a giant cell with tiny introns.</title>
        <authorList>
            <person name="Slabodnick M."/>
            <person name="Ruby J.G."/>
            <person name="Reiff S.B."/>
            <person name="Swart E.C."/>
            <person name="Gosai S."/>
            <person name="Prabakaran S."/>
            <person name="Witkowska E."/>
            <person name="Larue G.E."/>
            <person name="Fisher S."/>
            <person name="Freeman R.M."/>
            <person name="Gunawardena J."/>
            <person name="Chu W."/>
            <person name="Stover N.A."/>
            <person name="Gregory B.D."/>
            <person name="Nowacki M."/>
            <person name="Derisi J."/>
            <person name="Roy S.W."/>
            <person name="Marshall W.F."/>
            <person name="Sood P."/>
        </authorList>
    </citation>
    <scope>NUCLEOTIDE SEQUENCE [LARGE SCALE GENOMIC DNA]</scope>
    <source>
        <strain evidence="3">WM001</strain>
    </source>
</reference>
<dbReference type="SUPFAM" id="SSF56784">
    <property type="entry name" value="HAD-like"/>
    <property type="match status" value="1"/>
</dbReference>
<dbReference type="SMART" id="SM00577">
    <property type="entry name" value="CPDc"/>
    <property type="match status" value="1"/>
</dbReference>
<evidence type="ECO:0000256" key="1">
    <source>
        <dbReference type="SAM" id="MobiDB-lite"/>
    </source>
</evidence>
<keyword evidence="4" id="KW-1185">Reference proteome</keyword>
<dbReference type="Gene3D" id="3.40.50.1000">
    <property type="entry name" value="HAD superfamily/HAD-like"/>
    <property type="match status" value="1"/>
</dbReference>
<evidence type="ECO:0000313" key="4">
    <source>
        <dbReference type="Proteomes" id="UP000187209"/>
    </source>
</evidence>
<gene>
    <name evidence="3" type="ORF">SteCoe_30306</name>
</gene>
<comment type="caution">
    <text evidence="3">The sequence shown here is derived from an EMBL/GenBank/DDBJ whole genome shotgun (WGS) entry which is preliminary data.</text>
</comment>
<proteinExistence type="predicted"/>
<dbReference type="FunFam" id="3.40.50.1000:FF:000093">
    <property type="entry name" value="NLI interacting factor-like phosphatase family protein"/>
    <property type="match status" value="1"/>
</dbReference>
<feature type="region of interest" description="Disordered" evidence="1">
    <location>
        <begin position="1"/>
        <end position="24"/>
    </location>
</feature>
<name>A0A1R2B409_9CILI</name>
<accession>A0A1R2B409</accession>
<dbReference type="InterPro" id="IPR004274">
    <property type="entry name" value="FCP1_dom"/>
</dbReference>
<dbReference type="GO" id="GO:0016791">
    <property type="term" value="F:phosphatase activity"/>
    <property type="evidence" value="ECO:0007669"/>
    <property type="project" value="InterPro"/>
</dbReference>
<dbReference type="AlphaFoldDB" id="A0A1R2B409"/>
<dbReference type="NCBIfam" id="TIGR02251">
    <property type="entry name" value="HIF-SF_euk"/>
    <property type="match status" value="1"/>
</dbReference>
<dbReference type="CDD" id="cd07521">
    <property type="entry name" value="HAD_FCP1-like"/>
    <property type="match status" value="1"/>
</dbReference>
<dbReference type="EMBL" id="MPUH01000986">
    <property type="protein sequence ID" value="OMJ71477.1"/>
    <property type="molecule type" value="Genomic_DNA"/>
</dbReference>
<dbReference type="InterPro" id="IPR050365">
    <property type="entry name" value="TIM50"/>
</dbReference>
<dbReference type="OrthoDB" id="285188at2759"/>
<dbReference type="PANTHER" id="PTHR12210">
    <property type="entry name" value="DULLARD PROTEIN PHOSPHATASE"/>
    <property type="match status" value="1"/>
</dbReference>
<feature type="domain" description="FCP1 homology" evidence="2">
    <location>
        <begin position="161"/>
        <end position="320"/>
    </location>
</feature>
<sequence>MIHKNFLLKPQTDKPTKPVNSSQSLVQAGKSTVIYKYNGKSKLPDAYNRLTPYRDSEPQRLIVLNQISQKPKVNSTPLNQNSNFKEPLSQEPSNIFLNHESESELKFHRKHSPKELSHLSSSYENIDFQILSQTPATKMLGSLSPLSLHRKTPDEIKNSHSQSNKKTIALDLDETLVYASPTNLTPDHVITRLLHDNSTITIKVSIRPYVKDFLHALTQLANVVIFTASAKSYADSIINIIDPKQELISARYYRDSCIMSQYGFIKDLNILKKPLKDVLLIDNLSTSFLYQKQNGILIPSWYGDKNDTELYKLLKFIQKLLSCYDLRKCDKNFRGLANL</sequence>
<evidence type="ECO:0000259" key="2">
    <source>
        <dbReference type="PROSITE" id="PS50969"/>
    </source>
</evidence>
<dbReference type="Proteomes" id="UP000187209">
    <property type="component" value="Unassembled WGS sequence"/>
</dbReference>
<evidence type="ECO:0000313" key="3">
    <source>
        <dbReference type="EMBL" id="OMJ71477.1"/>
    </source>
</evidence>
<dbReference type="PROSITE" id="PS50969">
    <property type="entry name" value="FCP1"/>
    <property type="match status" value="1"/>
</dbReference>
<dbReference type="InterPro" id="IPR023214">
    <property type="entry name" value="HAD_sf"/>
</dbReference>
<dbReference type="InterPro" id="IPR036412">
    <property type="entry name" value="HAD-like_sf"/>
</dbReference>
<dbReference type="InterPro" id="IPR011948">
    <property type="entry name" value="Dullard_phosphatase"/>
</dbReference>